<keyword evidence="1" id="KW-0732">Signal</keyword>
<gene>
    <name evidence="2" type="ORF">IAC44_04085</name>
</gene>
<evidence type="ECO:0000313" key="3">
    <source>
        <dbReference type="Proteomes" id="UP000824161"/>
    </source>
</evidence>
<protein>
    <submittedName>
        <fullName evidence="2">YbjN domain-containing protein</fullName>
    </submittedName>
</protein>
<dbReference type="PROSITE" id="PS51257">
    <property type="entry name" value="PROKAR_LIPOPROTEIN"/>
    <property type="match status" value="1"/>
</dbReference>
<evidence type="ECO:0000313" key="2">
    <source>
        <dbReference type="EMBL" id="HIT97999.1"/>
    </source>
</evidence>
<comment type="caution">
    <text evidence="2">The sequence shown here is derived from an EMBL/GenBank/DDBJ whole genome shotgun (WGS) entry which is preliminary data.</text>
</comment>
<accession>A0A9D1KU34</accession>
<dbReference type="InterPro" id="IPR019660">
    <property type="entry name" value="Put_sensory_transdc_reg_YbjN"/>
</dbReference>
<dbReference type="Proteomes" id="UP000824161">
    <property type="component" value="Unassembled WGS sequence"/>
</dbReference>
<sequence length="148" mass="16839">MKRFALVLLMSFCACCALQAQDTKSDIMSYLRNEGYAPSYDSDGDIVFKIEGYAYYALVRDNEDYSLVEIRAQFRTEDKSLSELYQIANDFNLSKYLCKCSAYRNKNGDNVCSISMEFVTSSASMTNYQMGHVLRLLPGCVDDLLNEI</sequence>
<dbReference type="Pfam" id="PF10722">
    <property type="entry name" value="YbjN"/>
    <property type="match status" value="1"/>
</dbReference>
<reference evidence="2" key="2">
    <citation type="journal article" date="2021" name="PeerJ">
        <title>Extensive microbial diversity within the chicken gut microbiome revealed by metagenomics and culture.</title>
        <authorList>
            <person name="Gilroy R."/>
            <person name="Ravi A."/>
            <person name="Getino M."/>
            <person name="Pursley I."/>
            <person name="Horton D.L."/>
            <person name="Alikhan N.F."/>
            <person name="Baker D."/>
            <person name="Gharbi K."/>
            <person name="Hall N."/>
            <person name="Watson M."/>
            <person name="Adriaenssens E.M."/>
            <person name="Foster-Nyarko E."/>
            <person name="Jarju S."/>
            <person name="Secka A."/>
            <person name="Antonio M."/>
            <person name="Oren A."/>
            <person name="Chaudhuri R.R."/>
            <person name="La Ragione R."/>
            <person name="Hildebrand F."/>
            <person name="Pallen M.J."/>
        </authorList>
    </citation>
    <scope>NUCLEOTIDE SEQUENCE</scope>
    <source>
        <strain evidence="2">1383</strain>
    </source>
</reference>
<dbReference type="EMBL" id="DVLY01000094">
    <property type="protein sequence ID" value="HIT97999.1"/>
    <property type="molecule type" value="Genomic_DNA"/>
</dbReference>
<dbReference type="AlphaFoldDB" id="A0A9D1KU34"/>
<name>A0A9D1KU34_9FLAO</name>
<feature type="signal peptide" evidence="1">
    <location>
        <begin position="1"/>
        <end position="20"/>
    </location>
</feature>
<proteinExistence type="predicted"/>
<feature type="chain" id="PRO_5038832995" evidence="1">
    <location>
        <begin position="21"/>
        <end position="148"/>
    </location>
</feature>
<organism evidence="2 3">
    <name type="scientific">Candidatus Merdimorpha stercoravium</name>
    <dbReference type="NCBI Taxonomy" id="2840863"/>
    <lineage>
        <taxon>Bacteria</taxon>
        <taxon>Pseudomonadati</taxon>
        <taxon>Bacteroidota</taxon>
        <taxon>Flavobacteriia</taxon>
        <taxon>Flavobacteriales</taxon>
        <taxon>Candidatus Merdimorpha</taxon>
    </lineage>
</organism>
<evidence type="ECO:0000256" key="1">
    <source>
        <dbReference type="SAM" id="SignalP"/>
    </source>
</evidence>
<reference evidence="2" key="1">
    <citation type="submission" date="2020-10" db="EMBL/GenBank/DDBJ databases">
        <authorList>
            <person name="Gilroy R."/>
        </authorList>
    </citation>
    <scope>NUCLEOTIDE SEQUENCE</scope>
    <source>
        <strain evidence="2">1383</strain>
    </source>
</reference>